<proteinExistence type="predicted"/>
<organism evidence="1 2">
    <name type="scientific">Racocetra fulgida</name>
    <dbReference type="NCBI Taxonomy" id="60492"/>
    <lineage>
        <taxon>Eukaryota</taxon>
        <taxon>Fungi</taxon>
        <taxon>Fungi incertae sedis</taxon>
        <taxon>Mucoromycota</taxon>
        <taxon>Glomeromycotina</taxon>
        <taxon>Glomeromycetes</taxon>
        <taxon>Diversisporales</taxon>
        <taxon>Gigasporaceae</taxon>
        <taxon>Racocetra</taxon>
    </lineage>
</organism>
<feature type="non-terminal residue" evidence="1">
    <location>
        <position position="1"/>
    </location>
</feature>
<protein>
    <submittedName>
        <fullName evidence="1">15352_t:CDS:1</fullName>
    </submittedName>
</protein>
<comment type="caution">
    <text evidence="1">The sequence shown here is derived from an EMBL/GenBank/DDBJ whole genome shotgun (WGS) entry which is preliminary data.</text>
</comment>
<reference evidence="1" key="1">
    <citation type="submission" date="2021-06" db="EMBL/GenBank/DDBJ databases">
        <authorList>
            <person name="Kallberg Y."/>
            <person name="Tangrot J."/>
            <person name="Rosling A."/>
        </authorList>
    </citation>
    <scope>NUCLEOTIDE SEQUENCE</scope>
    <source>
        <strain evidence="1">IN212</strain>
    </source>
</reference>
<sequence length="170" mass="20033">MAEILQLYLVSFNDYYVKNLHSQIRRSTNIHDDAENFKKTQILKNTFDKTKQYLYTLSILEYLIKKTAVFLIRHFQKVFVIQGQSYLIEQKHYPLYKLAALDTIVDVKCLSAGFNTTHPPSPNNYDFCNKPLIANNYIYDGDVRLQEKNDEIDNIEKINEDALIEITMRK</sequence>
<dbReference type="AlphaFoldDB" id="A0A9N9A2B6"/>
<accession>A0A9N9A2B6</accession>
<dbReference type="OrthoDB" id="2437372at2759"/>
<evidence type="ECO:0000313" key="1">
    <source>
        <dbReference type="EMBL" id="CAG8515541.1"/>
    </source>
</evidence>
<name>A0A9N9A2B6_9GLOM</name>
<evidence type="ECO:0000313" key="2">
    <source>
        <dbReference type="Proteomes" id="UP000789396"/>
    </source>
</evidence>
<keyword evidence="2" id="KW-1185">Reference proteome</keyword>
<dbReference type="EMBL" id="CAJVPZ010002566">
    <property type="protein sequence ID" value="CAG8515541.1"/>
    <property type="molecule type" value="Genomic_DNA"/>
</dbReference>
<gene>
    <name evidence="1" type="ORF">RFULGI_LOCUS3101</name>
</gene>
<dbReference type="Proteomes" id="UP000789396">
    <property type="component" value="Unassembled WGS sequence"/>
</dbReference>